<dbReference type="GO" id="GO:0008745">
    <property type="term" value="F:N-acetylmuramoyl-L-alanine amidase activity"/>
    <property type="evidence" value="ECO:0007669"/>
    <property type="project" value="InterPro"/>
</dbReference>
<evidence type="ECO:0000313" key="5">
    <source>
        <dbReference type="EMBL" id="QDU43047.1"/>
    </source>
</evidence>
<dbReference type="PANTHER" id="PTHR11022">
    <property type="entry name" value="PEPTIDOGLYCAN RECOGNITION PROTEIN"/>
    <property type="match status" value="1"/>
</dbReference>
<dbReference type="SMART" id="SM00644">
    <property type="entry name" value="Ami_2"/>
    <property type="match status" value="1"/>
</dbReference>
<dbReference type="GO" id="GO:0008270">
    <property type="term" value="F:zinc ion binding"/>
    <property type="evidence" value="ECO:0007669"/>
    <property type="project" value="InterPro"/>
</dbReference>
<dbReference type="InterPro" id="IPR002502">
    <property type="entry name" value="Amidase_domain"/>
</dbReference>
<dbReference type="RefSeq" id="WP_145375067.1">
    <property type="nucleotide sequence ID" value="NZ_CP036276.1"/>
</dbReference>
<accession>A0A517ZKR6</accession>
<name>A0A517ZKR6_9PLAN</name>
<dbReference type="GO" id="GO:0009253">
    <property type="term" value="P:peptidoglycan catabolic process"/>
    <property type="evidence" value="ECO:0007669"/>
    <property type="project" value="InterPro"/>
</dbReference>
<organism evidence="5 6">
    <name type="scientific">Symmachiella dynata</name>
    <dbReference type="NCBI Taxonomy" id="2527995"/>
    <lineage>
        <taxon>Bacteria</taxon>
        <taxon>Pseudomonadati</taxon>
        <taxon>Planctomycetota</taxon>
        <taxon>Planctomycetia</taxon>
        <taxon>Planctomycetales</taxon>
        <taxon>Planctomycetaceae</taxon>
        <taxon>Symmachiella</taxon>
    </lineage>
</organism>
<dbReference type="InterPro" id="IPR015510">
    <property type="entry name" value="PGRP"/>
</dbReference>
<dbReference type="Proteomes" id="UP000319383">
    <property type="component" value="Chromosome"/>
</dbReference>
<evidence type="ECO:0000256" key="1">
    <source>
        <dbReference type="ARBA" id="ARBA00007553"/>
    </source>
</evidence>
<feature type="domain" description="Peptidoglycan recognition protein family" evidence="4">
    <location>
        <begin position="104"/>
        <end position="245"/>
    </location>
</feature>
<dbReference type="InterPro" id="IPR006619">
    <property type="entry name" value="PGRP_domain_met/bac"/>
</dbReference>
<dbReference type="SMART" id="SM00701">
    <property type="entry name" value="PGRP"/>
    <property type="match status" value="1"/>
</dbReference>
<dbReference type="Pfam" id="PF01510">
    <property type="entry name" value="Amidase_2"/>
    <property type="match status" value="1"/>
</dbReference>
<reference evidence="5 6" key="1">
    <citation type="submission" date="2019-02" db="EMBL/GenBank/DDBJ databases">
        <title>Deep-cultivation of Planctomycetes and their phenomic and genomic characterization uncovers novel biology.</title>
        <authorList>
            <person name="Wiegand S."/>
            <person name="Jogler M."/>
            <person name="Boedeker C."/>
            <person name="Pinto D."/>
            <person name="Vollmers J."/>
            <person name="Rivas-Marin E."/>
            <person name="Kohn T."/>
            <person name="Peeters S.H."/>
            <person name="Heuer A."/>
            <person name="Rast P."/>
            <person name="Oberbeckmann S."/>
            <person name="Bunk B."/>
            <person name="Jeske O."/>
            <person name="Meyerdierks A."/>
            <person name="Storesund J.E."/>
            <person name="Kallscheuer N."/>
            <person name="Luecker S."/>
            <person name="Lage O.M."/>
            <person name="Pohl T."/>
            <person name="Merkel B.J."/>
            <person name="Hornburger P."/>
            <person name="Mueller R.-W."/>
            <person name="Bruemmer F."/>
            <person name="Labrenz M."/>
            <person name="Spormann A.M."/>
            <person name="Op den Camp H."/>
            <person name="Overmann J."/>
            <person name="Amann R."/>
            <person name="Jetten M.S.M."/>
            <person name="Mascher T."/>
            <person name="Medema M.H."/>
            <person name="Devos D.P."/>
            <person name="Kaster A.-K."/>
            <person name="Ovreas L."/>
            <person name="Rohde M."/>
            <person name="Galperin M.Y."/>
            <person name="Jogler C."/>
        </authorList>
    </citation>
    <scope>NUCLEOTIDE SEQUENCE [LARGE SCALE GENOMIC DNA]</scope>
    <source>
        <strain evidence="5 6">Mal52</strain>
    </source>
</reference>
<sequence>MSAVDTFCNAQYIPRPVADRADLLPVGGTIVAIPVIIDGEKILRATSRRILRATLLVLLGSTLSSCTRHHASLPPDVVSTPRQIPSVPSVARIRGNIPTTSVQLPTRPVSLPSENNPWKPDGPPREWNYIVLHHTASHAGSVEQIHEQHLGKGWEGIGYHFVIGNGDGMGDGVIEPTFRWREQMHGAHAGKRDYNQHGIGIVLIGNFEETSPSSAQMDSVIRLVATLKSEYGISADNVIPHSEVKATACPGKNFPLAEVAAVELDHRLTQNQRDEPRPNLAAQYRSTTR</sequence>
<dbReference type="AlphaFoldDB" id="A0A517ZKR6"/>
<dbReference type="CDD" id="cd06583">
    <property type="entry name" value="PGRP"/>
    <property type="match status" value="1"/>
</dbReference>
<dbReference type="KEGG" id="sdyn:Mal52_15180"/>
<feature type="region of interest" description="Disordered" evidence="2">
    <location>
        <begin position="267"/>
        <end position="289"/>
    </location>
</feature>
<dbReference type="InterPro" id="IPR036505">
    <property type="entry name" value="Amidase/PGRP_sf"/>
</dbReference>
<feature type="domain" description="N-acetylmuramoyl-L-alanine amidase" evidence="3">
    <location>
        <begin position="117"/>
        <end position="251"/>
    </location>
</feature>
<evidence type="ECO:0000313" key="6">
    <source>
        <dbReference type="Proteomes" id="UP000319383"/>
    </source>
</evidence>
<gene>
    <name evidence="5" type="ORF">Mal52_15180</name>
</gene>
<proteinExistence type="inferred from homology"/>
<evidence type="ECO:0000259" key="4">
    <source>
        <dbReference type="SMART" id="SM00701"/>
    </source>
</evidence>
<dbReference type="PANTHER" id="PTHR11022:SF41">
    <property type="entry name" value="PEPTIDOGLYCAN-RECOGNITION PROTEIN LC-RELATED"/>
    <property type="match status" value="1"/>
</dbReference>
<keyword evidence="6" id="KW-1185">Reference proteome</keyword>
<dbReference type="SUPFAM" id="SSF55846">
    <property type="entry name" value="N-acetylmuramoyl-L-alanine amidase-like"/>
    <property type="match status" value="1"/>
</dbReference>
<dbReference type="EMBL" id="CP036276">
    <property type="protein sequence ID" value="QDU43047.1"/>
    <property type="molecule type" value="Genomic_DNA"/>
</dbReference>
<evidence type="ECO:0000259" key="3">
    <source>
        <dbReference type="SMART" id="SM00644"/>
    </source>
</evidence>
<feature type="compositionally biased region" description="Basic and acidic residues" evidence="2">
    <location>
        <begin position="267"/>
        <end position="277"/>
    </location>
</feature>
<comment type="similarity">
    <text evidence="1">Belongs to the N-acetylmuramoyl-L-alanine amidase 2 family.</text>
</comment>
<protein>
    <submittedName>
        <fullName evidence="5">N-acetylmuramoyl-L-alanine amidase</fullName>
    </submittedName>
</protein>
<dbReference type="Gene3D" id="3.40.80.10">
    <property type="entry name" value="Peptidoglycan recognition protein-like"/>
    <property type="match status" value="1"/>
</dbReference>
<evidence type="ECO:0000256" key="2">
    <source>
        <dbReference type="SAM" id="MobiDB-lite"/>
    </source>
</evidence>